<organism evidence="2 3">
    <name type="scientific">Malus domestica</name>
    <name type="common">Apple</name>
    <name type="synonym">Pyrus malus</name>
    <dbReference type="NCBI Taxonomy" id="3750"/>
    <lineage>
        <taxon>Eukaryota</taxon>
        <taxon>Viridiplantae</taxon>
        <taxon>Streptophyta</taxon>
        <taxon>Embryophyta</taxon>
        <taxon>Tracheophyta</taxon>
        <taxon>Spermatophyta</taxon>
        <taxon>Magnoliopsida</taxon>
        <taxon>eudicotyledons</taxon>
        <taxon>Gunneridae</taxon>
        <taxon>Pentapetalae</taxon>
        <taxon>rosids</taxon>
        <taxon>fabids</taxon>
        <taxon>Rosales</taxon>
        <taxon>Rosaceae</taxon>
        <taxon>Amygdaloideae</taxon>
        <taxon>Maleae</taxon>
        <taxon>Malus</taxon>
    </lineage>
</organism>
<accession>A0A498KA66</accession>
<feature type="compositionally biased region" description="Pro residues" evidence="1">
    <location>
        <begin position="1"/>
        <end position="16"/>
    </location>
</feature>
<sequence length="154" mass="16778">MPPPTPETPSKSPPSTPGFSTSLRATLSNPSPPPLRLSSSPFSSSPSLSFSVGSLTSTSSLTLPPTRSSPSYFNVEPPNGDELDTDNNGDLEWMLAMEVDSLFQSSARTPSFLCLTSRLTRWSRRSSSPTSTALTALAYHWLEQVRQSQDARRW</sequence>
<dbReference type="EMBL" id="RDQH01000328">
    <property type="protein sequence ID" value="RXI05220.1"/>
    <property type="molecule type" value="Genomic_DNA"/>
</dbReference>
<dbReference type="Proteomes" id="UP000290289">
    <property type="component" value="Chromosome 2"/>
</dbReference>
<evidence type="ECO:0000256" key="1">
    <source>
        <dbReference type="SAM" id="MobiDB-lite"/>
    </source>
</evidence>
<feature type="compositionally biased region" description="Acidic residues" evidence="1">
    <location>
        <begin position="79"/>
        <end position="88"/>
    </location>
</feature>
<feature type="compositionally biased region" description="Low complexity" evidence="1">
    <location>
        <begin position="36"/>
        <end position="71"/>
    </location>
</feature>
<name>A0A498KA66_MALDO</name>
<gene>
    <name evidence="2" type="ORF">DVH24_006477</name>
</gene>
<protein>
    <submittedName>
        <fullName evidence="2">Uncharacterized protein</fullName>
    </submittedName>
</protein>
<proteinExistence type="predicted"/>
<keyword evidence="3" id="KW-1185">Reference proteome</keyword>
<comment type="caution">
    <text evidence="2">The sequence shown here is derived from an EMBL/GenBank/DDBJ whole genome shotgun (WGS) entry which is preliminary data.</text>
</comment>
<dbReference type="AlphaFoldDB" id="A0A498KA66"/>
<feature type="compositionally biased region" description="Low complexity" evidence="1">
    <location>
        <begin position="17"/>
        <end position="29"/>
    </location>
</feature>
<reference evidence="2 3" key="1">
    <citation type="submission" date="2018-10" db="EMBL/GenBank/DDBJ databases">
        <title>A high-quality apple genome assembly.</title>
        <authorList>
            <person name="Hu J."/>
        </authorList>
    </citation>
    <scope>NUCLEOTIDE SEQUENCE [LARGE SCALE GENOMIC DNA]</scope>
    <source>
        <strain evidence="3">cv. HFTH1</strain>
        <tissue evidence="2">Young leaf</tissue>
    </source>
</reference>
<evidence type="ECO:0000313" key="3">
    <source>
        <dbReference type="Proteomes" id="UP000290289"/>
    </source>
</evidence>
<feature type="region of interest" description="Disordered" evidence="1">
    <location>
        <begin position="1"/>
        <end position="88"/>
    </location>
</feature>
<evidence type="ECO:0000313" key="2">
    <source>
        <dbReference type="EMBL" id="RXI05220.1"/>
    </source>
</evidence>